<dbReference type="Gene3D" id="3.40.50.150">
    <property type="entry name" value="Vaccinia Virus protein VP39"/>
    <property type="match status" value="1"/>
</dbReference>
<name>A0A6N1NPK2_9VIRU</name>
<dbReference type="KEGG" id="vg:80517224"/>
<dbReference type="InterPro" id="IPR029063">
    <property type="entry name" value="SAM-dependent_MTases_sf"/>
</dbReference>
<dbReference type="EMBL" id="MF405918">
    <property type="protein sequence ID" value="QKU33923.1"/>
    <property type="molecule type" value="Genomic_DNA"/>
</dbReference>
<dbReference type="GeneID" id="80517224"/>
<protein>
    <recommendedName>
        <fullName evidence="2">Methyltransferase</fullName>
    </recommendedName>
</protein>
<evidence type="ECO:0008006" key="2">
    <source>
        <dbReference type="Google" id="ProtNLM"/>
    </source>
</evidence>
<accession>A0A6N1NPK2</accession>
<reference evidence="1" key="2">
    <citation type="journal article" date="2018" name="Nat. Commun.">
        <title>Tailed giant Tupanvirus possesses the most complete translational apparatus of the known virosphere.</title>
        <authorList>
            <person name="Abrahao J."/>
            <person name="Silva L."/>
            <person name="Silva L.S."/>
            <person name="Khalil J.Y.B."/>
            <person name="Rodrigues R."/>
            <person name="Arantes T."/>
            <person name="Assis F."/>
            <person name="Boratto P."/>
            <person name="Andrade M."/>
            <person name="Kroon E.G."/>
            <person name="Ribeiro B."/>
            <person name="Bergier I."/>
            <person name="Seligmann H."/>
            <person name="Ghigo E."/>
            <person name="Colson P."/>
            <person name="Levasseur A."/>
            <person name="Kroemer G."/>
            <person name="Raoult D."/>
            <person name="La Scola B."/>
        </authorList>
    </citation>
    <scope>NUCLEOTIDE SEQUENCE [LARGE SCALE GENOMIC DNA]</scope>
    <source>
        <strain evidence="1">Deep ocean</strain>
    </source>
</reference>
<organism evidence="1">
    <name type="scientific">Tupanvirus deep ocean</name>
    <dbReference type="NCBI Taxonomy" id="2126984"/>
    <lineage>
        <taxon>Viruses</taxon>
        <taxon>Varidnaviria</taxon>
        <taxon>Bamfordvirae</taxon>
        <taxon>Nucleocytoviricota</taxon>
        <taxon>Megaviricetes</taxon>
        <taxon>Imitervirales</taxon>
        <taxon>Mimiviridae</taxon>
        <taxon>Megamimivirinae</taxon>
        <taxon>Tupanvirus</taxon>
        <taxon>Tupanvirus altamarinense</taxon>
    </lineage>
</organism>
<proteinExistence type="predicted"/>
<sequence>MTEMVPDLPQEEKDALFNRLDNCKVYFEFGLGGSTYHAFKKKNIKSIYSVESDNFWINKLYEHGIPRKNNKLNIIYVNIKAKPNSYGFPGEKSTYDDWIKYSRAFTNLDPLIKKQVDLILIDGRFRVACALNLFNEINENTVIAFDDFFNREHYHIVLEYYDVVERVGRMAFFKKKNREAPIKDLIIKYENDPR</sequence>
<evidence type="ECO:0000313" key="1">
    <source>
        <dbReference type="EMBL" id="QKU33923.1"/>
    </source>
</evidence>
<reference evidence="1" key="1">
    <citation type="submission" date="2017-06" db="EMBL/GenBank/DDBJ databases">
        <authorList>
            <person name="Assis F.L."/>
            <person name="Abrahao J.S."/>
            <person name="Silva L."/>
            <person name="Khalil J.B."/>
            <person name="Rodrigues R."/>
            <person name="Silva L.S."/>
            <person name="Boratto P."/>
            <person name="Andrade M."/>
            <person name="Kroon E.G."/>
            <person name="Ribeiro B."/>
            <person name="Bergier I."/>
            <person name="Seligmann H."/>
            <person name="Ghigo E."/>
            <person name="Colson P."/>
            <person name="Levasseur A."/>
            <person name="Raoult D."/>
            <person name="Scola B.L."/>
        </authorList>
    </citation>
    <scope>NUCLEOTIDE SEQUENCE</scope>
    <source>
        <strain evidence="1">Deep ocean</strain>
    </source>
</reference>
<dbReference type="RefSeq" id="YP_010780533.1">
    <property type="nucleotide sequence ID" value="NC_075038.1"/>
</dbReference>